<dbReference type="Proteomes" id="UP000663440">
    <property type="component" value="Chromosome"/>
</dbReference>
<evidence type="ECO:0000313" key="1">
    <source>
        <dbReference type="EMBL" id="QSW88836.1"/>
    </source>
</evidence>
<evidence type="ECO:0000313" key="2">
    <source>
        <dbReference type="Proteomes" id="UP000663440"/>
    </source>
</evidence>
<proteinExistence type="predicted"/>
<protein>
    <recommendedName>
        <fullName evidence="3">Response regulator</fullName>
    </recommendedName>
</protein>
<dbReference type="EMBL" id="CP071448">
    <property type="protein sequence ID" value="QSW88836.1"/>
    <property type="molecule type" value="Genomic_DNA"/>
</dbReference>
<gene>
    <name evidence="1" type="ORF">J0383_21680</name>
</gene>
<keyword evidence="2" id="KW-1185">Reference proteome</keyword>
<name>A0ABX7QCQ1_9FLAO</name>
<accession>A0ABX7QCQ1</accession>
<reference evidence="1 2" key="1">
    <citation type="submission" date="2021-03" db="EMBL/GenBank/DDBJ databases">
        <title>Flavobacterium kribbensis sp. nov, an endophytic bacteria, isolated from soybean.</title>
        <authorList>
            <person name="Lee J."/>
            <person name="Seo J."/>
        </authorList>
    </citation>
    <scope>NUCLEOTIDE SEQUENCE [LARGE SCALE GENOMIC DNA]</scope>
    <source>
        <strain evidence="1 2">BB8</strain>
    </source>
</reference>
<evidence type="ECO:0008006" key="3">
    <source>
        <dbReference type="Google" id="ProtNLM"/>
    </source>
</evidence>
<sequence>MNKQGPIVLIEENKENRLLFEQIFTGMELENGLLCFATFAEAQRHIISEKIKPFLLFSNVLQFSEDHKQSSHQKNMFLKLKCPCFYFSILFTQCFVVDSSSIPAKSYFTAPYNENKFTEVINSIVRSWQVKKDKKKPLLKIA</sequence>
<organism evidence="1 2">
    <name type="scientific">Flavobacterium endoglycinae</name>
    <dbReference type="NCBI Taxonomy" id="2816357"/>
    <lineage>
        <taxon>Bacteria</taxon>
        <taxon>Pseudomonadati</taxon>
        <taxon>Bacteroidota</taxon>
        <taxon>Flavobacteriia</taxon>
        <taxon>Flavobacteriales</taxon>
        <taxon>Flavobacteriaceae</taxon>
        <taxon>Flavobacterium</taxon>
    </lineage>
</organism>
<dbReference type="RefSeq" id="WP_207296035.1">
    <property type="nucleotide sequence ID" value="NZ_CP071448.1"/>
</dbReference>